<evidence type="ECO:0000256" key="10">
    <source>
        <dbReference type="ARBA" id="ARBA00026033"/>
    </source>
</evidence>
<dbReference type="InterPro" id="IPR041471">
    <property type="entry name" value="UvrB_inter"/>
</dbReference>
<reference evidence="16 17" key="1">
    <citation type="journal article" date="2016" name="Nat. Commun.">
        <title>Thousands of microbial genomes shed light on interconnected biogeochemical processes in an aquifer system.</title>
        <authorList>
            <person name="Anantharaman K."/>
            <person name="Brown C.T."/>
            <person name="Hug L.A."/>
            <person name="Sharon I."/>
            <person name="Castelle C.J."/>
            <person name="Probst A.J."/>
            <person name="Thomas B.C."/>
            <person name="Singh A."/>
            <person name="Wilkins M.J."/>
            <person name="Karaoz U."/>
            <person name="Brodie E.L."/>
            <person name="Williams K.H."/>
            <person name="Hubbard S.S."/>
            <person name="Banfield J.F."/>
        </authorList>
    </citation>
    <scope>NUCLEOTIDE SEQUENCE [LARGE SCALE GENOMIC DNA]</scope>
</reference>
<feature type="domain" description="Helicase ATP-binding" evidence="14">
    <location>
        <begin position="24"/>
        <end position="155"/>
    </location>
</feature>
<dbReference type="GO" id="GO:0004518">
    <property type="term" value="F:nuclease activity"/>
    <property type="evidence" value="ECO:0007669"/>
    <property type="project" value="UniProtKB-KW"/>
</dbReference>
<dbReference type="Gene3D" id="4.10.860.10">
    <property type="entry name" value="UVR domain"/>
    <property type="match status" value="1"/>
</dbReference>
<evidence type="ECO:0000256" key="5">
    <source>
        <dbReference type="ARBA" id="ARBA00022763"/>
    </source>
</evidence>
<evidence type="ECO:0000256" key="1">
    <source>
        <dbReference type="ARBA" id="ARBA00004496"/>
    </source>
</evidence>
<evidence type="ECO:0000259" key="14">
    <source>
        <dbReference type="PROSITE" id="PS51192"/>
    </source>
</evidence>
<evidence type="ECO:0000259" key="13">
    <source>
        <dbReference type="PROSITE" id="PS50151"/>
    </source>
</evidence>
<evidence type="ECO:0000256" key="11">
    <source>
        <dbReference type="ARBA" id="ARBA00029504"/>
    </source>
</evidence>
<dbReference type="SMART" id="SM00490">
    <property type="entry name" value="HELICc"/>
    <property type="match status" value="1"/>
</dbReference>
<dbReference type="NCBIfam" id="TIGR00631">
    <property type="entry name" value="uvrb"/>
    <property type="match status" value="1"/>
</dbReference>
<comment type="caution">
    <text evidence="16">The sequence shown here is derived from an EMBL/GenBank/DDBJ whole genome shotgun (WGS) entry which is preliminary data.</text>
</comment>
<dbReference type="SUPFAM" id="SSF46600">
    <property type="entry name" value="C-terminal UvrC-binding domain of UvrB"/>
    <property type="match status" value="1"/>
</dbReference>
<keyword evidence="9 12" id="KW-0234">DNA repair</keyword>
<dbReference type="SUPFAM" id="SSF52540">
    <property type="entry name" value="P-loop containing nucleoside triphosphate hydrolases"/>
    <property type="match status" value="2"/>
</dbReference>
<dbReference type="Gene3D" id="3.40.50.300">
    <property type="entry name" value="P-loop containing nucleotide triphosphate hydrolases"/>
    <property type="match status" value="3"/>
</dbReference>
<protein>
    <recommendedName>
        <fullName evidence="11 12">UvrABC system protein B</fullName>
    </recommendedName>
</protein>
<dbReference type="AlphaFoldDB" id="A0A1G2HID3"/>
<feature type="domain" description="Helicase C-terminal" evidence="15">
    <location>
        <begin position="432"/>
        <end position="594"/>
    </location>
</feature>
<evidence type="ECO:0000256" key="12">
    <source>
        <dbReference type="RuleBase" id="RU003587"/>
    </source>
</evidence>
<dbReference type="GO" id="GO:0006289">
    <property type="term" value="P:nucleotide-excision repair"/>
    <property type="evidence" value="ECO:0007669"/>
    <property type="project" value="InterPro"/>
</dbReference>
<dbReference type="GO" id="GO:0016887">
    <property type="term" value="F:ATP hydrolysis activity"/>
    <property type="evidence" value="ECO:0007669"/>
    <property type="project" value="InterPro"/>
</dbReference>
<dbReference type="GO" id="GO:0005524">
    <property type="term" value="F:ATP binding"/>
    <property type="evidence" value="ECO:0007669"/>
    <property type="project" value="UniProtKB-KW"/>
</dbReference>
<keyword evidence="6 12" id="KW-0228">DNA excision</keyword>
<dbReference type="STRING" id="1802165.A3F94_03000"/>
<dbReference type="PANTHER" id="PTHR24029">
    <property type="entry name" value="UVRABC SYSTEM PROTEIN B"/>
    <property type="match status" value="1"/>
</dbReference>
<name>A0A1G2HID3_9BACT</name>
<keyword evidence="12" id="KW-0742">SOS response</keyword>
<organism evidence="16 17">
    <name type="scientific">Candidatus Spechtbacteria bacterium RIFCSPLOWO2_12_FULL_38_22</name>
    <dbReference type="NCBI Taxonomy" id="1802165"/>
    <lineage>
        <taxon>Bacteria</taxon>
        <taxon>Candidatus Spechtiibacteriota</taxon>
    </lineage>
</organism>
<dbReference type="Proteomes" id="UP000176770">
    <property type="component" value="Unassembled WGS sequence"/>
</dbReference>
<dbReference type="InterPro" id="IPR006935">
    <property type="entry name" value="Helicase/UvrB_N"/>
</dbReference>
<dbReference type="EMBL" id="MHOK01000005">
    <property type="protein sequence ID" value="OGZ62264.1"/>
    <property type="molecule type" value="Genomic_DNA"/>
</dbReference>
<comment type="subunit">
    <text evidence="10 12">Forms a heterotetramer with UvrA during the search for lesions. Interacts with UvrC in an incision complex.</text>
</comment>
<evidence type="ECO:0000313" key="16">
    <source>
        <dbReference type="EMBL" id="OGZ62264.1"/>
    </source>
</evidence>
<dbReference type="InterPro" id="IPR004807">
    <property type="entry name" value="UvrB"/>
</dbReference>
<dbReference type="PROSITE" id="PS51192">
    <property type="entry name" value="HELICASE_ATP_BIND_1"/>
    <property type="match status" value="1"/>
</dbReference>
<comment type="similarity">
    <text evidence="2 12">Belongs to the UvrB family.</text>
</comment>
<dbReference type="GO" id="GO:0009432">
    <property type="term" value="P:SOS response"/>
    <property type="evidence" value="ECO:0007669"/>
    <property type="project" value="UniProtKB-KW"/>
</dbReference>
<keyword evidence="7" id="KW-0067">ATP-binding</keyword>
<dbReference type="GO" id="GO:0003677">
    <property type="term" value="F:DNA binding"/>
    <property type="evidence" value="ECO:0007669"/>
    <property type="project" value="InterPro"/>
</dbReference>
<evidence type="ECO:0000256" key="3">
    <source>
        <dbReference type="ARBA" id="ARBA00022490"/>
    </source>
</evidence>
<dbReference type="GO" id="GO:0009380">
    <property type="term" value="C:excinuclease repair complex"/>
    <property type="evidence" value="ECO:0007669"/>
    <property type="project" value="InterPro"/>
</dbReference>
<dbReference type="InterPro" id="IPR036876">
    <property type="entry name" value="UVR_dom_sf"/>
</dbReference>
<dbReference type="InterPro" id="IPR001943">
    <property type="entry name" value="UVR_dom"/>
</dbReference>
<proteinExistence type="inferred from homology"/>
<evidence type="ECO:0000259" key="15">
    <source>
        <dbReference type="PROSITE" id="PS51194"/>
    </source>
</evidence>
<dbReference type="PANTHER" id="PTHR24029:SF0">
    <property type="entry name" value="UVRABC SYSTEM PROTEIN B"/>
    <property type="match status" value="1"/>
</dbReference>
<dbReference type="PROSITE" id="PS50151">
    <property type="entry name" value="UVR"/>
    <property type="match status" value="1"/>
</dbReference>
<dbReference type="Pfam" id="PF04851">
    <property type="entry name" value="ResIII"/>
    <property type="match status" value="1"/>
</dbReference>
<evidence type="ECO:0000256" key="9">
    <source>
        <dbReference type="ARBA" id="ARBA00023204"/>
    </source>
</evidence>
<comment type="subcellular location">
    <subcellularLocation>
        <location evidence="1 12">Cytoplasm</location>
    </subcellularLocation>
</comment>
<evidence type="ECO:0000256" key="4">
    <source>
        <dbReference type="ARBA" id="ARBA00022741"/>
    </source>
</evidence>
<dbReference type="Pfam" id="PF12344">
    <property type="entry name" value="UvrB"/>
    <property type="match status" value="1"/>
</dbReference>
<dbReference type="SMART" id="SM00487">
    <property type="entry name" value="DEXDc"/>
    <property type="match status" value="1"/>
</dbReference>
<evidence type="ECO:0000256" key="6">
    <source>
        <dbReference type="ARBA" id="ARBA00022769"/>
    </source>
</evidence>
<evidence type="ECO:0000256" key="7">
    <source>
        <dbReference type="ARBA" id="ARBA00022840"/>
    </source>
</evidence>
<keyword evidence="4" id="KW-0547">Nucleotide-binding</keyword>
<dbReference type="InterPro" id="IPR024759">
    <property type="entry name" value="UvrB_YAD/RRR_dom"/>
</dbReference>
<feature type="domain" description="UVR" evidence="13">
    <location>
        <begin position="616"/>
        <end position="651"/>
    </location>
</feature>
<dbReference type="InterPro" id="IPR001650">
    <property type="entry name" value="Helicase_C-like"/>
</dbReference>
<dbReference type="Pfam" id="PF17757">
    <property type="entry name" value="UvrB_inter"/>
    <property type="match status" value="1"/>
</dbReference>
<dbReference type="GO" id="GO:0005737">
    <property type="term" value="C:cytoplasm"/>
    <property type="evidence" value="ECO:0007669"/>
    <property type="project" value="UniProtKB-SubCell"/>
</dbReference>
<dbReference type="NCBIfam" id="NF003673">
    <property type="entry name" value="PRK05298.1"/>
    <property type="match status" value="1"/>
</dbReference>
<evidence type="ECO:0000313" key="17">
    <source>
        <dbReference type="Proteomes" id="UP000176770"/>
    </source>
</evidence>
<keyword evidence="8 12" id="KW-0267">Excision nuclease</keyword>
<dbReference type="Pfam" id="PF00271">
    <property type="entry name" value="Helicase_C"/>
    <property type="match status" value="1"/>
</dbReference>
<keyword evidence="5 12" id="KW-0227">DNA damage</keyword>
<dbReference type="CDD" id="cd17916">
    <property type="entry name" value="DEXHc_UvrB"/>
    <property type="match status" value="1"/>
</dbReference>
<evidence type="ECO:0000256" key="8">
    <source>
        <dbReference type="ARBA" id="ARBA00022881"/>
    </source>
</evidence>
<gene>
    <name evidence="16" type="ORF">A3F94_03000</name>
</gene>
<dbReference type="InterPro" id="IPR027417">
    <property type="entry name" value="P-loop_NTPase"/>
</dbReference>
<keyword evidence="3" id="KW-0963">Cytoplasm</keyword>
<dbReference type="InterPro" id="IPR014001">
    <property type="entry name" value="Helicase_ATP-bd"/>
</dbReference>
<evidence type="ECO:0000256" key="2">
    <source>
        <dbReference type="ARBA" id="ARBA00008533"/>
    </source>
</evidence>
<accession>A0A1G2HID3</accession>
<dbReference type="Pfam" id="PF02151">
    <property type="entry name" value="UVR"/>
    <property type="match status" value="1"/>
</dbReference>
<sequence length="651" mass="74833">MNFKLHTQLKPADNQSRAIAQLASGVKNGEKHQVLHGVTGSGKTFTIANVIEQINRPTLVISHNKTLAWQLYQEFKEFFPQNAVHYFVSYYDYYQPEAYIPTTDTYISKDASVNKKIDAMRHGAVQSLLTRQDTIIVASVSCIYNLGSPETYQKVTWEIEEGQKITRKEFLRSLVRLGYERNDFDPFAGRFCARASLIEIHPPTGEEKIIVELEKNQIKKIHTPTPPTKTIGLPGNPIVGVKIYPANFWITPEDKLHIALNNINTELQGRIKELKSQGKEIEAYRIEQKTNYDLEMMKQMGYTSGIENYSSHLEFRESGTPPFTLLNYFSKNFLTIIDESHMTIPQITGMYAGDRSRKKTLIEHGFRLPSALDNRPLTFKEFGGLTSQIIYMSATPREYETQLAQRRNIAEQIVRPTGLLDPMVEVRNTKNQMQNATEEIKNNVKNGQRTLVVTITKRLAEEVAEYLKEKNISVNYIHSEIDTLTRPVIMNKLREGEYDVLVGVNLLREGLDLPEVSLVIIFDADKEGFLRNETTLLQTMGRAARHVEGRVILYADKITRSMRLAINETKHRREIQKKFNEKNNITPRSIEKKIHELPEEMLEKEKIQKNLAPYQNMAIGELEREMKRAAKNLDFELAATLRNEIKKLSNK</sequence>
<dbReference type="PROSITE" id="PS51194">
    <property type="entry name" value="HELICASE_CTER"/>
    <property type="match status" value="1"/>
</dbReference>